<name>A0ACB8FC72_9SAUR</name>
<reference evidence="1" key="1">
    <citation type="submission" date="2021-08" db="EMBL/GenBank/DDBJ databases">
        <title>The first chromosome-level gecko genome reveals the dynamic sex chromosomes of Neotropical dwarf geckos (Sphaerodactylidae: Sphaerodactylus).</title>
        <authorList>
            <person name="Pinto B.J."/>
            <person name="Keating S.E."/>
            <person name="Gamble T."/>
        </authorList>
    </citation>
    <scope>NUCLEOTIDE SEQUENCE</scope>
    <source>
        <strain evidence="1">TG3544</strain>
    </source>
</reference>
<dbReference type="EMBL" id="CM037622">
    <property type="protein sequence ID" value="KAH8002870.1"/>
    <property type="molecule type" value="Genomic_DNA"/>
</dbReference>
<protein>
    <submittedName>
        <fullName evidence="1">Uncharacterized protein</fullName>
    </submittedName>
</protein>
<evidence type="ECO:0000313" key="1">
    <source>
        <dbReference type="EMBL" id="KAH8002870.1"/>
    </source>
</evidence>
<proteinExistence type="predicted"/>
<sequence>MGSPVRCKVHRGPFLEATNREGEVAASELGQTKVLAAPVGWEPPLGVAGLRVEEQALAELEARVLAELEAWELVELEGLARVALADQALGPELGLAELAEPVMLLEPRRHEKGNSSFG</sequence>
<evidence type="ECO:0000313" key="2">
    <source>
        <dbReference type="Proteomes" id="UP000827872"/>
    </source>
</evidence>
<accession>A0ACB8FC72</accession>
<keyword evidence="2" id="KW-1185">Reference proteome</keyword>
<comment type="caution">
    <text evidence="1">The sequence shown here is derived from an EMBL/GenBank/DDBJ whole genome shotgun (WGS) entry which is preliminary data.</text>
</comment>
<organism evidence="1 2">
    <name type="scientific">Sphaerodactylus townsendi</name>
    <dbReference type="NCBI Taxonomy" id="933632"/>
    <lineage>
        <taxon>Eukaryota</taxon>
        <taxon>Metazoa</taxon>
        <taxon>Chordata</taxon>
        <taxon>Craniata</taxon>
        <taxon>Vertebrata</taxon>
        <taxon>Euteleostomi</taxon>
        <taxon>Lepidosauria</taxon>
        <taxon>Squamata</taxon>
        <taxon>Bifurcata</taxon>
        <taxon>Gekkota</taxon>
        <taxon>Sphaerodactylidae</taxon>
        <taxon>Sphaerodactylus</taxon>
    </lineage>
</organism>
<gene>
    <name evidence="1" type="ORF">K3G42_002291</name>
</gene>
<dbReference type="Proteomes" id="UP000827872">
    <property type="component" value="Linkage Group LG09"/>
</dbReference>